<dbReference type="KEGG" id="pdh:B9T62_19705"/>
<dbReference type="Pfam" id="PF20240">
    <property type="entry name" value="DUF6597"/>
    <property type="match status" value="1"/>
</dbReference>
<feature type="domain" description="HTH araC/xylS-type" evidence="4">
    <location>
        <begin position="206"/>
        <end position="309"/>
    </location>
</feature>
<evidence type="ECO:0000259" key="4">
    <source>
        <dbReference type="PROSITE" id="PS01124"/>
    </source>
</evidence>
<dbReference type="PANTHER" id="PTHR46796:SF13">
    <property type="entry name" value="HTH-TYPE TRANSCRIPTIONAL ACTIVATOR RHAS"/>
    <property type="match status" value="1"/>
</dbReference>
<dbReference type="EMBL" id="CP021780">
    <property type="protein sequence ID" value="ASA22830.1"/>
    <property type="molecule type" value="Genomic_DNA"/>
</dbReference>
<dbReference type="InterPro" id="IPR046532">
    <property type="entry name" value="DUF6597"/>
</dbReference>
<proteinExistence type="predicted"/>
<accession>A0A2Z2KI14</accession>
<dbReference type="InterPro" id="IPR009057">
    <property type="entry name" value="Homeodomain-like_sf"/>
</dbReference>
<evidence type="ECO:0000256" key="3">
    <source>
        <dbReference type="ARBA" id="ARBA00023163"/>
    </source>
</evidence>
<dbReference type="Gene3D" id="1.10.10.60">
    <property type="entry name" value="Homeodomain-like"/>
    <property type="match status" value="1"/>
</dbReference>
<organism evidence="5 6">
    <name type="scientific">Paenibacillus donghaensis</name>
    <dbReference type="NCBI Taxonomy" id="414771"/>
    <lineage>
        <taxon>Bacteria</taxon>
        <taxon>Bacillati</taxon>
        <taxon>Bacillota</taxon>
        <taxon>Bacilli</taxon>
        <taxon>Bacillales</taxon>
        <taxon>Paenibacillaceae</taxon>
        <taxon>Paenibacillus</taxon>
    </lineage>
</organism>
<dbReference type="Proteomes" id="UP000249890">
    <property type="component" value="Chromosome"/>
</dbReference>
<protein>
    <recommendedName>
        <fullName evidence="4">HTH araC/xylS-type domain-containing protein</fullName>
    </recommendedName>
</protein>
<dbReference type="AlphaFoldDB" id="A0A2Z2KI14"/>
<dbReference type="InterPro" id="IPR050204">
    <property type="entry name" value="AraC_XylS_family_regulators"/>
</dbReference>
<dbReference type="SMART" id="SM00342">
    <property type="entry name" value="HTH_ARAC"/>
    <property type="match status" value="1"/>
</dbReference>
<evidence type="ECO:0000256" key="2">
    <source>
        <dbReference type="ARBA" id="ARBA00023125"/>
    </source>
</evidence>
<dbReference type="GO" id="GO:0003700">
    <property type="term" value="F:DNA-binding transcription factor activity"/>
    <property type="evidence" value="ECO:0007669"/>
    <property type="project" value="InterPro"/>
</dbReference>
<dbReference type="PROSITE" id="PS01124">
    <property type="entry name" value="HTH_ARAC_FAMILY_2"/>
    <property type="match status" value="1"/>
</dbReference>
<keyword evidence="2" id="KW-0238">DNA-binding</keyword>
<evidence type="ECO:0000256" key="1">
    <source>
        <dbReference type="ARBA" id="ARBA00023015"/>
    </source>
</evidence>
<gene>
    <name evidence="5" type="ORF">B9T62_19705</name>
</gene>
<keyword evidence="3" id="KW-0804">Transcription</keyword>
<evidence type="ECO:0000313" key="6">
    <source>
        <dbReference type="Proteomes" id="UP000249890"/>
    </source>
</evidence>
<keyword evidence="1" id="KW-0805">Transcription regulation</keyword>
<dbReference type="PANTHER" id="PTHR46796">
    <property type="entry name" value="HTH-TYPE TRANSCRIPTIONAL ACTIVATOR RHAS-RELATED"/>
    <property type="match status" value="1"/>
</dbReference>
<keyword evidence="6" id="KW-1185">Reference proteome</keyword>
<dbReference type="Pfam" id="PF12833">
    <property type="entry name" value="HTH_18"/>
    <property type="match status" value="1"/>
</dbReference>
<name>A0A2Z2KI14_9BACL</name>
<dbReference type="InterPro" id="IPR018060">
    <property type="entry name" value="HTH_AraC"/>
</dbReference>
<sequence>MSILVLPPSLVYDQGTSSNEPRRRRSMYNLAQHYHPITANPSQTNEVAPSALLQPYIRCFWGTGDVLRNASASEPSRPNPTVGPLERELIIPDTCMDIIWQLDEHTGNTTSMFSGVNDAPFEVPKEREPSGKTVFAIRFYFWAVHLFADDHLREVLNAHVDVRQYFSSFHRELGEQLARARSTAERIAAAETYLLRRMQPSRRTQDSLLNAVQLILSRKGLVMGEELRQGTGLGSRQLERLFREYTGLTPKKAADLVRFQHVWQELYYGSPTGGGLQDLVHAYGYSDQSHFNHNFRKYAGTSPLQALRDAGRGMSLFYNTAGSRSSYNELVAGCDRPNNTGNSREGNNT</sequence>
<dbReference type="GO" id="GO:0043565">
    <property type="term" value="F:sequence-specific DNA binding"/>
    <property type="evidence" value="ECO:0007669"/>
    <property type="project" value="InterPro"/>
</dbReference>
<dbReference type="SUPFAM" id="SSF46689">
    <property type="entry name" value="Homeodomain-like"/>
    <property type="match status" value="1"/>
</dbReference>
<evidence type="ECO:0000313" key="5">
    <source>
        <dbReference type="EMBL" id="ASA22830.1"/>
    </source>
</evidence>
<reference evidence="5 6" key="1">
    <citation type="submission" date="2017-06" db="EMBL/GenBank/DDBJ databases">
        <title>Complete genome sequence of Paenibacillus donghaensis KCTC 13049T isolated from East Sea sediment, South Korea.</title>
        <authorList>
            <person name="Jung B.K."/>
            <person name="Hong S.-J."/>
            <person name="Shin J.-H."/>
        </authorList>
    </citation>
    <scope>NUCLEOTIDE SEQUENCE [LARGE SCALE GENOMIC DNA]</scope>
    <source>
        <strain evidence="5 6">KCTC 13049</strain>
    </source>
</reference>